<feature type="region of interest" description="Disordered" evidence="1">
    <location>
        <begin position="358"/>
        <end position="394"/>
    </location>
</feature>
<feature type="compositionally biased region" description="Polar residues" evidence="1">
    <location>
        <begin position="385"/>
        <end position="394"/>
    </location>
</feature>
<dbReference type="Proteomes" id="UP001221757">
    <property type="component" value="Unassembled WGS sequence"/>
</dbReference>
<dbReference type="AlphaFoldDB" id="A0AAD7C6A0"/>
<feature type="compositionally biased region" description="Low complexity" evidence="1">
    <location>
        <begin position="15"/>
        <end position="29"/>
    </location>
</feature>
<evidence type="ECO:0000313" key="3">
    <source>
        <dbReference type="Proteomes" id="UP001221757"/>
    </source>
</evidence>
<accession>A0AAD7C6A0</accession>
<dbReference type="EMBL" id="JARKIE010000430">
    <property type="protein sequence ID" value="KAJ7640243.1"/>
    <property type="molecule type" value="Genomic_DNA"/>
</dbReference>
<keyword evidence="3" id="KW-1185">Reference proteome</keyword>
<feature type="region of interest" description="Disordered" evidence="1">
    <location>
        <begin position="1"/>
        <end position="63"/>
    </location>
</feature>
<organism evidence="2 3">
    <name type="scientific">Mycena rosella</name>
    <name type="common">Pink bonnet</name>
    <name type="synonym">Agaricus rosellus</name>
    <dbReference type="NCBI Taxonomy" id="1033263"/>
    <lineage>
        <taxon>Eukaryota</taxon>
        <taxon>Fungi</taxon>
        <taxon>Dikarya</taxon>
        <taxon>Basidiomycota</taxon>
        <taxon>Agaricomycotina</taxon>
        <taxon>Agaricomycetes</taxon>
        <taxon>Agaricomycetidae</taxon>
        <taxon>Agaricales</taxon>
        <taxon>Marasmiineae</taxon>
        <taxon>Mycenaceae</taxon>
        <taxon>Mycena</taxon>
    </lineage>
</organism>
<feature type="compositionally biased region" description="Low complexity" evidence="1">
    <location>
        <begin position="243"/>
        <end position="258"/>
    </location>
</feature>
<sequence length="481" mass="51685">MPSYSTVQAMRPRSRSGTSSSTHTISPSRVVIHDAQPYRTATAARAVRRGPSHVPTLSNRCKGREPMSATLMCGSCQRAAVEAKLIPRKASKVAYVRRRKDQINRAKSSSLPPIISAPIISLGSPQPSPSSQVPQVLVPEPQQNHKQEDPQPKEQCTRAAACADSPYHPFTRLALRPDAVLAVKEQKATPFLSSASTRRPASTSAFTIVRLAHRLSSALVSSASQDVRANMYYSPLELNKSSNAAPSFPPARRASPPAQHGDVLTPERSRPAAHFLLRHACSDPRAPSTSRSPALASSCAGSALVGHPPAESLLSFSLRTSITAPSPGRPCASPSRARRPTNPLAVAEAALPHHAPHRSLAASPCAAASPPRRSHGRTPIGARRGTSSLSQLPRPLTSQHLRCAHPPIPGCHSPYISAPRSSGIKLILRHIIQVRLCPFSRSMRGLSTADRALQIIYMDGIVCELLLVMKVQSYVEKVRKI</sequence>
<proteinExistence type="predicted"/>
<evidence type="ECO:0000313" key="2">
    <source>
        <dbReference type="EMBL" id="KAJ7640243.1"/>
    </source>
</evidence>
<protein>
    <submittedName>
        <fullName evidence="2">Uncharacterized protein</fullName>
    </submittedName>
</protein>
<name>A0AAD7C6A0_MYCRO</name>
<feature type="compositionally biased region" description="Low complexity" evidence="1">
    <location>
        <begin position="358"/>
        <end position="371"/>
    </location>
</feature>
<comment type="caution">
    <text evidence="2">The sequence shown here is derived from an EMBL/GenBank/DDBJ whole genome shotgun (WGS) entry which is preliminary data.</text>
</comment>
<gene>
    <name evidence="2" type="ORF">B0H17DRAFT_1149029</name>
</gene>
<reference evidence="2" key="1">
    <citation type="submission" date="2023-03" db="EMBL/GenBank/DDBJ databases">
        <title>Massive genome expansion in bonnet fungi (Mycena s.s.) driven by repeated elements and novel gene families across ecological guilds.</title>
        <authorList>
            <consortium name="Lawrence Berkeley National Laboratory"/>
            <person name="Harder C.B."/>
            <person name="Miyauchi S."/>
            <person name="Viragh M."/>
            <person name="Kuo A."/>
            <person name="Thoen E."/>
            <person name="Andreopoulos B."/>
            <person name="Lu D."/>
            <person name="Skrede I."/>
            <person name="Drula E."/>
            <person name="Henrissat B."/>
            <person name="Morin E."/>
            <person name="Kohler A."/>
            <person name="Barry K."/>
            <person name="LaButti K."/>
            <person name="Morin E."/>
            <person name="Salamov A."/>
            <person name="Lipzen A."/>
            <person name="Mereny Z."/>
            <person name="Hegedus B."/>
            <person name="Baldrian P."/>
            <person name="Stursova M."/>
            <person name="Weitz H."/>
            <person name="Taylor A."/>
            <person name="Grigoriev I.V."/>
            <person name="Nagy L.G."/>
            <person name="Martin F."/>
            <person name="Kauserud H."/>
        </authorList>
    </citation>
    <scope>NUCLEOTIDE SEQUENCE</scope>
    <source>
        <strain evidence="2">CBHHK067</strain>
    </source>
</reference>
<evidence type="ECO:0000256" key="1">
    <source>
        <dbReference type="SAM" id="MobiDB-lite"/>
    </source>
</evidence>
<feature type="region of interest" description="Disordered" evidence="1">
    <location>
        <begin position="243"/>
        <end position="265"/>
    </location>
</feature>